<name>A0A1I0BAV7_9FIRM</name>
<gene>
    <name evidence="2" type="ORF">SAMN04487772_10751</name>
</gene>
<evidence type="ECO:0000313" key="2">
    <source>
        <dbReference type="EMBL" id="SET03962.1"/>
    </source>
</evidence>
<dbReference type="Proteomes" id="UP000199800">
    <property type="component" value="Unassembled WGS sequence"/>
</dbReference>
<dbReference type="PROSITE" id="PS51494">
    <property type="entry name" value="SPOIVB"/>
    <property type="match status" value="1"/>
</dbReference>
<accession>A0A1I0BAV7</accession>
<protein>
    <submittedName>
        <fullName evidence="2">Stage IV sporulation protein B</fullName>
    </submittedName>
</protein>
<keyword evidence="3" id="KW-1185">Reference proteome</keyword>
<dbReference type="Gene3D" id="2.30.42.10">
    <property type="match status" value="1"/>
</dbReference>
<proteinExistence type="predicted"/>
<dbReference type="EMBL" id="FOHN01000007">
    <property type="protein sequence ID" value="SET03962.1"/>
    <property type="molecule type" value="Genomic_DNA"/>
</dbReference>
<dbReference type="SUPFAM" id="SSF50494">
    <property type="entry name" value="Trypsin-like serine proteases"/>
    <property type="match status" value="1"/>
</dbReference>
<dbReference type="Pfam" id="PF05580">
    <property type="entry name" value="Peptidase_S55"/>
    <property type="match status" value="1"/>
</dbReference>
<dbReference type="SUPFAM" id="SSF50156">
    <property type="entry name" value="PDZ domain-like"/>
    <property type="match status" value="1"/>
</dbReference>
<evidence type="ECO:0000313" key="3">
    <source>
        <dbReference type="Proteomes" id="UP000199800"/>
    </source>
</evidence>
<dbReference type="STRING" id="29364.SAMN04487772_10751"/>
<evidence type="ECO:0000259" key="1">
    <source>
        <dbReference type="PROSITE" id="PS51494"/>
    </source>
</evidence>
<feature type="domain" description="Peptidase S55" evidence="1">
    <location>
        <begin position="191"/>
        <end position="421"/>
    </location>
</feature>
<sequence length="421" mass="46596">MVVILLFVIGGIGFLSYRTIDKQIPDSIRMIVNEEQKLDFSLPVKGQIVAKTVGALSVNDKKLEKSEIRIDFAKPFTLYSKEPGSYKVKLKLFGLMAYKNIQIDVMEEKYLYPCGSSVGIKINTDGILVLGTGIIRGKDGLNYEPALNILKSGDYIVSFNGENVENKKKLMEMIEKCNGNDIQLEVLRNNERMKVIIKPVLGSDGRYKIGAWIRDDTQGIGTLTYVDEDGSFGALGHGITDVDTGLLMNVKKGGLYRADIVQINKGEKGTPGEVVGIIRKGNGDHYGSIDKNTRQGIFGHIDESAFSTKLMKKYPIGLKQDIKTGKATILCQVSDRIEEYDIEIEKVELNTENNSKGMVLHITDKKLLSLTNGIVQGMSGSPIIQNGKIIGAVTHVFVQDSTRGYGIFVENMMRFSDNKHK</sequence>
<dbReference type="NCBIfam" id="TIGR02860">
    <property type="entry name" value="spore_IV_B"/>
    <property type="match status" value="1"/>
</dbReference>
<dbReference type="InterPro" id="IPR036034">
    <property type="entry name" value="PDZ_sf"/>
</dbReference>
<dbReference type="AlphaFoldDB" id="A0A1I0BAV7"/>
<reference evidence="2 3" key="1">
    <citation type="submission" date="2016-10" db="EMBL/GenBank/DDBJ databases">
        <authorList>
            <person name="de Groot N.N."/>
        </authorList>
    </citation>
    <scope>NUCLEOTIDE SEQUENCE [LARGE SCALE GENOMIC DNA]</scope>
    <source>
        <strain evidence="2 3">DSM 1801</strain>
    </source>
</reference>
<dbReference type="InterPro" id="IPR008763">
    <property type="entry name" value="Peptidase_S55"/>
</dbReference>
<dbReference type="InterPro" id="IPR014219">
    <property type="entry name" value="SpoIVB"/>
</dbReference>
<organism evidence="2 3">
    <name type="scientific">[Clostridium] polysaccharolyticum</name>
    <dbReference type="NCBI Taxonomy" id="29364"/>
    <lineage>
        <taxon>Bacteria</taxon>
        <taxon>Bacillati</taxon>
        <taxon>Bacillota</taxon>
        <taxon>Clostridia</taxon>
        <taxon>Lachnospirales</taxon>
        <taxon>Lachnospiraceae</taxon>
    </lineage>
</organism>
<dbReference type="InterPro" id="IPR009003">
    <property type="entry name" value="Peptidase_S1_PA"/>
</dbReference>